<dbReference type="SUPFAM" id="SSF46785">
    <property type="entry name" value="Winged helix' DNA-binding domain"/>
    <property type="match status" value="1"/>
</dbReference>
<dbReference type="EMBL" id="CP048877">
    <property type="protein sequence ID" value="QIJ72760.1"/>
    <property type="molecule type" value="Genomic_DNA"/>
</dbReference>
<dbReference type="InterPro" id="IPR016461">
    <property type="entry name" value="COMT-like"/>
</dbReference>
<dbReference type="PANTHER" id="PTHR43712:SF2">
    <property type="entry name" value="O-METHYLTRANSFERASE CICE"/>
    <property type="match status" value="1"/>
</dbReference>
<evidence type="ECO:0000313" key="7">
    <source>
        <dbReference type="Proteomes" id="UP000502179"/>
    </source>
</evidence>
<dbReference type="Proteomes" id="UP000502179">
    <property type="component" value="Chromosome"/>
</dbReference>
<dbReference type="GO" id="GO:0046983">
    <property type="term" value="F:protein dimerization activity"/>
    <property type="evidence" value="ECO:0007669"/>
    <property type="project" value="InterPro"/>
</dbReference>
<feature type="domain" description="O-methyltransferase C-terminal" evidence="4">
    <location>
        <begin position="124"/>
        <end position="305"/>
    </location>
</feature>
<evidence type="ECO:0000256" key="2">
    <source>
        <dbReference type="ARBA" id="ARBA00022679"/>
    </source>
</evidence>
<evidence type="ECO:0000259" key="5">
    <source>
        <dbReference type="Pfam" id="PF08100"/>
    </source>
</evidence>
<dbReference type="GO" id="GO:0032259">
    <property type="term" value="P:methylation"/>
    <property type="evidence" value="ECO:0007669"/>
    <property type="project" value="UniProtKB-KW"/>
</dbReference>
<dbReference type="GO" id="GO:0008171">
    <property type="term" value="F:O-methyltransferase activity"/>
    <property type="evidence" value="ECO:0007669"/>
    <property type="project" value="InterPro"/>
</dbReference>
<dbReference type="InterPro" id="IPR029063">
    <property type="entry name" value="SAM-dependent_MTases_sf"/>
</dbReference>
<dbReference type="InterPro" id="IPR001077">
    <property type="entry name" value="COMT_C"/>
</dbReference>
<dbReference type="CDD" id="cd02440">
    <property type="entry name" value="AdoMet_MTases"/>
    <property type="match status" value="1"/>
</dbReference>
<sequence>MNQEKRRWLKGFVFGFAPGLVVATAAKLDLFSHLKGPRNLEEIVKETGLSARPLRMILDALCALGLLKKERSFYFLSPDLDEFLGRGDIFSYEAYLSHGFNLVKGWLRLPEAISGGHPEPQGPDPEFFTHLTRGLLAVNWPEATELAGQLKSRGYQRLLDVGAGSCLWSAALLKELPSARAWAIDFPQVLDGSAQEIVRHLHLEDRFVFLPGNYWKISWGEGYDLIILGHICHSLGPEENVTLFKKARQSLARDGELVIIEFIPDEGRCSPLFPLIFALNMLLHTDSGDTYTASEYQDFLARAGLKISERLYLDQGHGSQVIVARPE</sequence>
<accession>A0A6G7PYR5</accession>
<name>A0A6G7PYR5_9BACT</name>
<evidence type="ECO:0000256" key="1">
    <source>
        <dbReference type="ARBA" id="ARBA00022603"/>
    </source>
</evidence>
<dbReference type="SUPFAM" id="SSF53335">
    <property type="entry name" value="S-adenosyl-L-methionine-dependent methyltransferases"/>
    <property type="match status" value="1"/>
</dbReference>
<dbReference type="AlphaFoldDB" id="A0A6G7PYR5"/>
<evidence type="ECO:0000313" key="6">
    <source>
        <dbReference type="EMBL" id="QIJ72760.1"/>
    </source>
</evidence>
<dbReference type="Pfam" id="PF08100">
    <property type="entry name" value="Dimerisation"/>
    <property type="match status" value="1"/>
</dbReference>
<dbReference type="RefSeq" id="WP_166032975.1">
    <property type="nucleotide sequence ID" value="NZ_CP048877.1"/>
</dbReference>
<dbReference type="Gene3D" id="1.10.10.10">
    <property type="entry name" value="Winged helix-like DNA-binding domain superfamily/Winged helix DNA-binding domain"/>
    <property type="match status" value="1"/>
</dbReference>
<dbReference type="Gene3D" id="3.40.50.150">
    <property type="entry name" value="Vaccinia Virus protein VP39"/>
    <property type="match status" value="1"/>
</dbReference>
<dbReference type="InterPro" id="IPR036388">
    <property type="entry name" value="WH-like_DNA-bd_sf"/>
</dbReference>
<dbReference type="InterPro" id="IPR012967">
    <property type="entry name" value="COMT_dimerisation"/>
</dbReference>
<protein>
    <submittedName>
        <fullName evidence="6">Uncharacterized protein</fullName>
    </submittedName>
</protein>
<keyword evidence="3" id="KW-0949">S-adenosyl-L-methionine</keyword>
<dbReference type="Pfam" id="PF00891">
    <property type="entry name" value="Methyltransf_2"/>
    <property type="match status" value="1"/>
</dbReference>
<keyword evidence="7" id="KW-1185">Reference proteome</keyword>
<dbReference type="KEGG" id="tav:G4V39_10930"/>
<dbReference type="PROSITE" id="PS51683">
    <property type="entry name" value="SAM_OMT_II"/>
    <property type="match status" value="1"/>
</dbReference>
<feature type="domain" description="O-methyltransferase dimerisation" evidence="5">
    <location>
        <begin position="13"/>
        <end position="75"/>
    </location>
</feature>
<evidence type="ECO:0000256" key="3">
    <source>
        <dbReference type="ARBA" id="ARBA00022691"/>
    </source>
</evidence>
<organism evidence="6 7">
    <name type="scientific">Thermosulfuriphilus ammonigenes</name>
    <dbReference type="NCBI Taxonomy" id="1936021"/>
    <lineage>
        <taxon>Bacteria</taxon>
        <taxon>Pseudomonadati</taxon>
        <taxon>Thermodesulfobacteriota</taxon>
        <taxon>Thermodesulfobacteria</taxon>
        <taxon>Thermodesulfobacteriales</taxon>
        <taxon>Thermodesulfobacteriaceae</taxon>
        <taxon>Thermosulfuriphilus</taxon>
    </lineage>
</organism>
<dbReference type="PANTHER" id="PTHR43712">
    <property type="entry name" value="PUTATIVE (AFU_ORTHOLOGUE AFUA_4G14580)-RELATED"/>
    <property type="match status" value="1"/>
</dbReference>
<reference evidence="6 7" key="1">
    <citation type="submission" date="2020-02" db="EMBL/GenBank/DDBJ databases">
        <title>Genome analysis of Thermosulfuriphilus ammonigenes ST65T, an anaerobic thermophilic chemolithoautotrophic bacterium isolated from a deep-sea hydrothermal vent.</title>
        <authorList>
            <person name="Slobodkina G."/>
            <person name="Allioux M."/>
            <person name="Merkel A."/>
            <person name="Alain K."/>
            <person name="Jebbar M."/>
            <person name="Slobodkin A."/>
        </authorList>
    </citation>
    <scope>NUCLEOTIDE SEQUENCE [LARGE SCALE GENOMIC DNA]</scope>
    <source>
        <strain evidence="6 7">ST65</strain>
    </source>
</reference>
<keyword evidence="1" id="KW-0489">Methyltransferase</keyword>
<proteinExistence type="predicted"/>
<keyword evidence="2" id="KW-0808">Transferase</keyword>
<evidence type="ECO:0000259" key="4">
    <source>
        <dbReference type="Pfam" id="PF00891"/>
    </source>
</evidence>
<gene>
    <name evidence="6" type="ORF">G4V39_10930</name>
</gene>
<dbReference type="InterPro" id="IPR036390">
    <property type="entry name" value="WH_DNA-bd_sf"/>
</dbReference>